<feature type="region of interest" description="Disordered" evidence="6">
    <location>
        <begin position="1"/>
        <end position="31"/>
    </location>
</feature>
<dbReference type="EMBL" id="PNEN01001792">
    <property type="protein sequence ID" value="PPJ50136.1"/>
    <property type="molecule type" value="Genomic_DNA"/>
</dbReference>
<keyword evidence="5" id="KW-0206">Cytoskeleton</keyword>
<dbReference type="InterPro" id="IPR000938">
    <property type="entry name" value="CAP-Gly_domain"/>
</dbReference>
<feature type="compositionally biased region" description="Polar residues" evidence="6">
    <location>
        <begin position="130"/>
        <end position="146"/>
    </location>
</feature>
<dbReference type="GO" id="GO:0005874">
    <property type="term" value="C:microtubule"/>
    <property type="evidence" value="ECO:0007669"/>
    <property type="project" value="UniProtKB-KW"/>
</dbReference>
<evidence type="ECO:0000256" key="3">
    <source>
        <dbReference type="ARBA" id="ARBA00022701"/>
    </source>
</evidence>
<proteinExistence type="predicted"/>
<accession>A0A2S6BRP3</accession>
<dbReference type="InterPro" id="IPR036859">
    <property type="entry name" value="CAP-Gly_dom_sf"/>
</dbReference>
<feature type="compositionally biased region" description="Basic and acidic residues" evidence="6">
    <location>
        <begin position="470"/>
        <end position="483"/>
    </location>
</feature>
<dbReference type="AlphaFoldDB" id="A0A2S6BRP3"/>
<feature type="compositionally biased region" description="Basic and acidic residues" evidence="6">
    <location>
        <begin position="245"/>
        <end position="255"/>
    </location>
</feature>
<dbReference type="Pfam" id="PF16641">
    <property type="entry name" value="CLIP1_ZNF"/>
    <property type="match status" value="2"/>
</dbReference>
<comment type="subcellular location">
    <subcellularLocation>
        <location evidence="1">Cytoplasm</location>
        <location evidence="1">Cytoskeleton</location>
    </subcellularLocation>
</comment>
<sequence>MALQTPRSGLQRPSFGTASSPSLRASAQAASRKASLQALNGHKSVTPVRMDGEGLEVGDVVNVPGDMFGIVKFVGSVRGKNGTFVGVELDKDFAARGKNDGDVDGIQYFRTSISGAGIFLPVHRAEKRQSPGSFPSTPLTPTYSTGMNGGAAPKFSQSLGPGARPHSPQFKPRRPSLPRPESPLRRQTPNLQPTPARNPLASSTRGTRTATTPGKPNLKASTSGRTSNAVPTPRPYSRTGSRLGHRPDDIQEERTPVGVARTADRRNGSQSSTKSFSQPLRASSRMGGATDEELHRLRAELAERDKRLAEQAANLADMEASVKELSGLLPTEGQLDRKPSFIRDEDDASTAQLRQMLREKNEKIQILTAEFDAHRADFRSTLDSLEMASSETERVYEEQKQDLIAQVQELSQRLGELEDLNQSKKEFDDVARQLKQLEDFVQELEEGLEDARRGEAEARGEVEFLRGEVERGRSELKREREKAASAMASNGGGISPKELEQKEDEIRGLKAIIHSFSTGPDSSKSTTGLDEVNKLRAALDESHKEKETLEQELEQLRRDSALTNGHARNESEMTATPDQAPYVRSRSDTVKQTFAEHAKRTIAATNGDVDSGSKPSDSSSAALFCEMCESADHDTLDCNHFQSHPDSTNTDASGDHPPDSDEDYSASFKHARHPSAAPAPLSLGAFGKNSSKENMDPLVEKAGEEESGKGTKEGEKKKSEDDEEKWCALCEKDGHLAYECPDEQY</sequence>
<feature type="compositionally biased region" description="Polar residues" evidence="6">
    <location>
        <begin position="219"/>
        <end position="230"/>
    </location>
</feature>
<dbReference type="Proteomes" id="UP000237631">
    <property type="component" value="Unassembled WGS sequence"/>
</dbReference>
<dbReference type="SMART" id="SM01052">
    <property type="entry name" value="CAP_GLY"/>
    <property type="match status" value="1"/>
</dbReference>
<evidence type="ECO:0000256" key="6">
    <source>
        <dbReference type="SAM" id="MobiDB-lite"/>
    </source>
</evidence>
<dbReference type="InterPro" id="IPR032108">
    <property type="entry name" value="CLIP1_ZNF"/>
</dbReference>
<comment type="caution">
    <text evidence="8">The sequence shown here is derived from an EMBL/GenBank/DDBJ whole genome shotgun (WGS) entry which is preliminary data.</text>
</comment>
<reference evidence="9" key="1">
    <citation type="journal article" date="2017" name="bioRxiv">
        <title>Conservation of a gene cluster reveals novel cercosporin biosynthetic mechanisms and extends production to the genus Colletotrichum.</title>
        <authorList>
            <person name="de Jonge R."/>
            <person name="Ebert M.K."/>
            <person name="Huitt-Roehl C.R."/>
            <person name="Pal P."/>
            <person name="Suttle J.C."/>
            <person name="Spanner R.E."/>
            <person name="Neubauer J.D."/>
            <person name="Jurick W.M.II."/>
            <person name="Stott K.A."/>
            <person name="Secor G.A."/>
            <person name="Thomma B.P.H.J."/>
            <person name="Van de Peer Y."/>
            <person name="Townsend C.A."/>
            <person name="Bolton M.D."/>
        </authorList>
    </citation>
    <scope>NUCLEOTIDE SEQUENCE [LARGE SCALE GENOMIC DNA]</scope>
    <source>
        <strain evidence="9">CBS538.71</strain>
    </source>
</reference>
<feature type="region of interest" description="Disordered" evidence="6">
    <location>
        <begin position="539"/>
        <end position="619"/>
    </location>
</feature>
<feature type="compositionally biased region" description="Basic and acidic residues" evidence="6">
    <location>
        <begin position="539"/>
        <end position="560"/>
    </location>
</feature>
<feature type="compositionally biased region" description="Polar residues" evidence="6">
    <location>
        <begin position="268"/>
        <end position="281"/>
    </location>
</feature>
<dbReference type="PANTHER" id="PTHR23159:SF31">
    <property type="entry name" value="CENTROSOME-ASSOCIATED PROTEIN CEP250 ISOFORM X1"/>
    <property type="match status" value="1"/>
</dbReference>
<feature type="compositionally biased region" description="Low complexity" evidence="6">
    <location>
        <begin position="674"/>
        <end position="683"/>
    </location>
</feature>
<feature type="domain" description="CAP-Gly" evidence="7">
    <location>
        <begin position="75"/>
        <end position="121"/>
    </location>
</feature>
<feature type="region of interest" description="Disordered" evidence="6">
    <location>
        <begin position="127"/>
        <end position="292"/>
    </location>
</feature>
<evidence type="ECO:0000256" key="5">
    <source>
        <dbReference type="ARBA" id="ARBA00023212"/>
    </source>
</evidence>
<feature type="compositionally biased region" description="Low complexity" evidence="6">
    <location>
        <begin position="201"/>
        <end position="216"/>
    </location>
</feature>
<keyword evidence="2" id="KW-0963">Cytoplasm</keyword>
<evidence type="ECO:0000313" key="9">
    <source>
        <dbReference type="Proteomes" id="UP000237631"/>
    </source>
</evidence>
<feature type="compositionally biased region" description="Polar residues" evidence="6">
    <location>
        <begin position="640"/>
        <end position="652"/>
    </location>
</feature>
<evidence type="ECO:0000313" key="8">
    <source>
        <dbReference type="EMBL" id="PPJ50136.1"/>
    </source>
</evidence>
<feature type="compositionally biased region" description="Low complexity" evidence="6">
    <location>
        <begin position="18"/>
        <end position="31"/>
    </location>
</feature>
<dbReference type="SUPFAM" id="SSF74924">
    <property type="entry name" value="Cap-Gly domain"/>
    <property type="match status" value="1"/>
</dbReference>
<organism evidence="8 9">
    <name type="scientific">Cercospora berteroae</name>
    <dbReference type="NCBI Taxonomy" id="357750"/>
    <lineage>
        <taxon>Eukaryota</taxon>
        <taxon>Fungi</taxon>
        <taxon>Dikarya</taxon>
        <taxon>Ascomycota</taxon>
        <taxon>Pezizomycotina</taxon>
        <taxon>Dothideomycetes</taxon>
        <taxon>Dothideomycetidae</taxon>
        <taxon>Mycosphaerellales</taxon>
        <taxon>Mycosphaerellaceae</taxon>
        <taxon>Cercospora</taxon>
    </lineage>
</organism>
<keyword evidence="9" id="KW-1185">Reference proteome</keyword>
<evidence type="ECO:0000259" key="7">
    <source>
        <dbReference type="PROSITE" id="PS50245"/>
    </source>
</evidence>
<feature type="compositionally biased region" description="Low complexity" evidence="6">
    <location>
        <begin position="608"/>
        <end position="619"/>
    </location>
</feature>
<feature type="compositionally biased region" description="Basic and acidic residues" evidence="6">
    <location>
        <begin position="690"/>
        <end position="720"/>
    </location>
</feature>
<keyword evidence="4" id="KW-0175">Coiled coil</keyword>
<name>A0A2S6BRP3_9PEZI</name>
<protein>
    <recommendedName>
        <fullName evidence="7">CAP-Gly domain-containing protein</fullName>
    </recommendedName>
</protein>
<dbReference type="OrthoDB" id="2130750at2759"/>
<evidence type="ECO:0000256" key="4">
    <source>
        <dbReference type="ARBA" id="ARBA00023054"/>
    </source>
</evidence>
<evidence type="ECO:0000256" key="2">
    <source>
        <dbReference type="ARBA" id="ARBA00022490"/>
    </source>
</evidence>
<dbReference type="PROSITE" id="PS50245">
    <property type="entry name" value="CAP_GLY_2"/>
    <property type="match status" value="1"/>
</dbReference>
<feature type="region of interest" description="Disordered" evidence="6">
    <location>
        <begin position="470"/>
        <end position="498"/>
    </location>
</feature>
<evidence type="ECO:0000256" key="1">
    <source>
        <dbReference type="ARBA" id="ARBA00004245"/>
    </source>
</evidence>
<keyword evidence="3" id="KW-0493">Microtubule</keyword>
<dbReference type="Gene3D" id="2.30.30.190">
    <property type="entry name" value="CAP Gly-rich-like domain"/>
    <property type="match status" value="1"/>
</dbReference>
<feature type="region of interest" description="Disordered" evidence="6">
    <location>
        <begin position="635"/>
        <end position="724"/>
    </location>
</feature>
<dbReference type="STRING" id="357750.A0A2S6BRP3"/>
<gene>
    <name evidence="8" type="ORF">CBER1_04825</name>
</gene>
<feature type="compositionally biased region" description="Basic and acidic residues" evidence="6">
    <location>
        <begin position="585"/>
        <end position="599"/>
    </location>
</feature>
<dbReference type="Pfam" id="PF01302">
    <property type="entry name" value="CAP_GLY"/>
    <property type="match status" value="1"/>
</dbReference>
<dbReference type="PANTHER" id="PTHR23159">
    <property type="entry name" value="CENTROSOMAL PROTEIN 2"/>
    <property type="match status" value="1"/>
</dbReference>